<dbReference type="InterPro" id="IPR000073">
    <property type="entry name" value="AB_hydrolase_1"/>
</dbReference>
<dbReference type="AlphaFoldDB" id="A0A7W7VW09"/>
<keyword evidence="3" id="KW-1185">Reference proteome</keyword>
<proteinExistence type="predicted"/>
<dbReference type="PANTHER" id="PTHR43194:SF2">
    <property type="entry name" value="PEROXISOMAL MEMBRANE PROTEIN LPX1"/>
    <property type="match status" value="1"/>
</dbReference>
<dbReference type="Proteomes" id="UP000540506">
    <property type="component" value="Unassembled WGS sequence"/>
</dbReference>
<dbReference type="InterPro" id="IPR029058">
    <property type="entry name" value="AB_hydrolase_fold"/>
</dbReference>
<protein>
    <submittedName>
        <fullName evidence="2">Pimeloyl-ACP methyl ester carboxylesterase</fullName>
    </submittedName>
</protein>
<dbReference type="PANTHER" id="PTHR43194">
    <property type="entry name" value="HYDROLASE ALPHA/BETA FOLD FAMILY"/>
    <property type="match status" value="1"/>
</dbReference>
<dbReference type="EMBL" id="JACHJV010000001">
    <property type="protein sequence ID" value="MBB4924224.1"/>
    <property type="molecule type" value="Genomic_DNA"/>
</dbReference>
<organism evidence="2 3">
    <name type="scientific">Kitasatospora kifunensis</name>
    <name type="common">Streptomyces kifunensis</name>
    <dbReference type="NCBI Taxonomy" id="58351"/>
    <lineage>
        <taxon>Bacteria</taxon>
        <taxon>Bacillati</taxon>
        <taxon>Actinomycetota</taxon>
        <taxon>Actinomycetes</taxon>
        <taxon>Kitasatosporales</taxon>
        <taxon>Streptomycetaceae</taxon>
        <taxon>Kitasatospora</taxon>
    </lineage>
</organism>
<dbReference type="GO" id="GO:0003824">
    <property type="term" value="F:catalytic activity"/>
    <property type="evidence" value="ECO:0007669"/>
    <property type="project" value="UniProtKB-ARBA"/>
</dbReference>
<dbReference type="Pfam" id="PF00561">
    <property type="entry name" value="Abhydrolase_1"/>
    <property type="match status" value="1"/>
</dbReference>
<reference evidence="2 3" key="1">
    <citation type="submission" date="2020-08" db="EMBL/GenBank/DDBJ databases">
        <title>Sequencing the genomes of 1000 actinobacteria strains.</title>
        <authorList>
            <person name="Klenk H.-P."/>
        </authorList>
    </citation>
    <scope>NUCLEOTIDE SEQUENCE [LARGE SCALE GENOMIC DNA]</scope>
    <source>
        <strain evidence="2 3">DSM 41654</strain>
    </source>
</reference>
<name>A0A7W7VW09_KITKI</name>
<comment type="caution">
    <text evidence="2">The sequence shown here is derived from an EMBL/GenBank/DDBJ whole genome shotgun (WGS) entry which is preliminary data.</text>
</comment>
<feature type="domain" description="AB hydrolase-1" evidence="1">
    <location>
        <begin position="21"/>
        <end position="239"/>
    </location>
</feature>
<evidence type="ECO:0000313" key="3">
    <source>
        <dbReference type="Proteomes" id="UP000540506"/>
    </source>
</evidence>
<dbReference type="RefSeq" id="WP_184936206.1">
    <property type="nucleotide sequence ID" value="NZ_JACHJV010000001.1"/>
</dbReference>
<evidence type="ECO:0000259" key="1">
    <source>
        <dbReference type="Pfam" id="PF00561"/>
    </source>
</evidence>
<gene>
    <name evidence="2" type="ORF">FHR34_003217</name>
</gene>
<dbReference type="InterPro" id="IPR050228">
    <property type="entry name" value="Carboxylesterase_BioH"/>
</dbReference>
<evidence type="ECO:0000313" key="2">
    <source>
        <dbReference type="EMBL" id="MBB4924224.1"/>
    </source>
</evidence>
<sequence>MSYAKVNGIELFYERTGAGDPVLFLHGWGTSGRVWGAQVADLAADHQVITVDWRGCGRSDHPATGNTAADNVADLLALINHLELDRPVLVGSSIGATFALEAALAEPQLVGGVVSVDGPGYWPSQGMTEQLRALTDNLAADRAGTLAGWIPGWFGPAASPALVDWTVRQALDSGVFIDALFAEAAAYDPRPRMAALTVPAVFLHGRLDSEIPLAVSETLAALVPHGSLQAIEGAGHMPQQELPREFNLALRAALERIAAGRIAAAAR</sequence>
<accession>A0A7W7VW09</accession>
<dbReference type="SUPFAM" id="SSF53474">
    <property type="entry name" value="alpha/beta-Hydrolases"/>
    <property type="match status" value="1"/>
</dbReference>
<dbReference type="Gene3D" id="3.40.50.1820">
    <property type="entry name" value="alpha/beta hydrolase"/>
    <property type="match status" value="1"/>
</dbReference>
<dbReference type="PRINTS" id="PR00111">
    <property type="entry name" value="ABHYDROLASE"/>
</dbReference>